<proteinExistence type="predicted"/>
<evidence type="ECO:0000313" key="5">
    <source>
        <dbReference type="EMBL" id="MBF4474211.1"/>
    </source>
</evidence>
<dbReference type="EMBL" id="CP006933">
    <property type="protein sequence ID" value="AIS30984.1"/>
    <property type="molecule type" value="Genomic_DNA"/>
</dbReference>
<gene>
    <name evidence="2" type="ORF">BRM9_0155</name>
    <name evidence="3" type="ORF">DSM1535_1477</name>
    <name evidence="5" type="ORF">ISP06_01900</name>
    <name evidence="4" type="ORF">MB9_0120</name>
</gene>
<dbReference type="OrthoDB" id="70241at2157"/>
<dbReference type="RefSeq" id="WP_023991246.1">
    <property type="nucleotide sequence ID" value="NZ_CALCVY010000096.1"/>
</dbReference>
<accession>A0A089ZUN3</accession>
<evidence type="ECO:0000313" key="7">
    <source>
        <dbReference type="Proteomes" id="UP000062768"/>
    </source>
</evidence>
<dbReference type="EMBL" id="LN734822">
    <property type="protein sequence ID" value="CEL23776.1"/>
    <property type="molecule type" value="Genomic_DNA"/>
</dbReference>
<dbReference type="Pfam" id="PF24696">
    <property type="entry name" value="UGSC"/>
    <property type="match status" value="1"/>
</dbReference>
<sequence length="172" mass="18835">MRVKLTEKDVLNPLGKVEGKNLTLNPLPYDFDNVSLVDNTKPGAHTILKVLSESLGNRELMWVNKPAGAPATDQQIKKAASTDLAILALGDCGSCTSWVVLDAIRLEERGIPTISLCSDHFAPFARELAQSHGLADLRILEVEHPIAGLSRDEVEEKAREIVPSFLYLLQIP</sequence>
<dbReference type="KEGG" id="mfc:BRM9_0155"/>
<dbReference type="NCBIfam" id="NF041046">
    <property type="entry name" value="UGSC_fam"/>
    <property type="match status" value="1"/>
</dbReference>
<dbReference type="STRING" id="2162.BRM9_0155"/>
<name>A0A089ZUN3_METFO</name>
<dbReference type="KEGG" id="mfi:DSM1535_1477"/>
<keyword evidence="7" id="KW-1185">Reference proteome</keyword>
<dbReference type="PATRIC" id="fig|2162.10.peg.125"/>
<dbReference type="InterPro" id="IPR049831">
    <property type="entry name" value="UGSC_seleno"/>
</dbReference>
<reference evidence="5" key="4">
    <citation type="submission" date="2020-10" db="EMBL/GenBank/DDBJ databases">
        <title>Dehalococcoides mccartyi of a TCE/Cr reducing biochatode.</title>
        <authorList>
            <person name="Matturro B."/>
        </authorList>
    </citation>
    <scope>NUCLEOTIDE SEQUENCE</scope>
    <source>
        <strain evidence="5">Bin2</strain>
    </source>
</reference>
<organism evidence="2 6">
    <name type="scientific">Methanobacterium formicicum</name>
    <dbReference type="NCBI Taxonomy" id="2162"/>
    <lineage>
        <taxon>Archaea</taxon>
        <taxon>Methanobacteriati</taxon>
        <taxon>Methanobacteriota</taxon>
        <taxon>Methanomada group</taxon>
        <taxon>Methanobacteria</taxon>
        <taxon>Methanobacteriales</taxon>
        <taxon>Methanobacteriaceae</taxon>
        <taxon>Methanobacterium</taxon>
    </lineage>
</organism>
<dbReference type="EMBL" id="LN515531">
    <property type="protein sequence ID" value="CEA13810.1"/>
    <property type="molecule type" value="Genomic_DNA"/>
</dbReference>
<reference evidence="2" key="1">
    <citation type="submission" date="2013-12" db="EMBL/GenBank/DDBJ databases">
        <title>The complete genome sequence of Methanobacterium sp. BRM9.</title>
        <authorList>
            <consortium name="Pastoral Greenhouse Gas Research Consortium"/>
            <person name="Kelly W.J."/>
            <person name="Leahy S.C."/>
            <person name="Perry R."/>
            <person name="Li D."/>
            <person name="Altermann E."/>
            <person name="Lambie S.C."/>
            <person name="Attwood G.T."/>
        </authorList>
    </citation>
    <scope>NUCLEOTIDE SEQUENCE [LARGE SCALE GENOMIC DNA]</scope>
    <source>
        <strain evidence="2">BRM9</strain>
    </source>
</reference>
<protein>
    <recommendedName>
        <fullName evidence="1">UGSC-like domain-containing protein</fullName>
    </recommendedName>
</protein>
<dbReference type="Proteomes" id="UP000062768">
    <property type="component" value="Chromosome I"/>
</dbReference>
<dbReference type="EMBL" id="JADIIL010000009">
    <property type="protein sequence ID" value="MBF4474211.1"/>
    <property type="molecule type" value="Genomic_DNA"/>
</dbReference>
<dbReference type="GeneID" id="26738388"/>
<dbReference type="Proteomes" id="UP000029661">
    <property type="component" value="Chromosome"/>
</dbReference>
<reference evidence="4" key="3">
    <citation type="submission" date="2014-09" db="EMBL/GenBank/DDBJ databases">
        <authorList>
            <person name="Bishop-Lilly K.A."/>
            <person name="Broomall S.M."/>
            <person name="Chain P.S."/>
            <person name="Chertkov O."/>
            <person name="Coyne S.R."/>
            <person name="Daligault H.E."/>
            <person name="Davenport K.W."/>
            <person name="Erkkila T."/>
            <person name="Frey K.G."/>
            <person name="Gibbons H.S."/>
            <person name="Gu W."/>
            <person name="Jaissle J."/>
            <person name="Johnson S.L."/>
            <person name="Koroleva G.I."/>
            <person name="Ladner J.T."/>
            <person name="Lo C.-C."/>
            <person name="Minogue T.D."/>
            <person name="Munk C."/>
            <person name="Palacios G.F."/>
            <person name="Redden C.L."/>
            <person name="Rosenzweig C.N."/>
            <person name="Scholz M.B."/>
            <person name="Teshima H."/>
            <person name="Xu Y."/>
        </authorList>
    </citation>
    <scope>NUCLEOTIDE SEQUENCE</scope>
    <source>
        <strain evidence="4">Mb9</strain>
    </source>
</reference>
<reference evidence="3" key="2">
    <citation type="submission" date="2014-08" db="EMBL/GenBank/DDBJ databases">
        <authorList>
            <person name="Wibberg D."/>
        </authorList>
    </citation>
    <scope>NUCLEOTIDE SEQUENCE</scope>
</reference>
<evidence type="ECO:0000313" key="2">
    <source>
        <dbReference type="EMBL" id="AIS30984.1"/>
    </source>
</evidence>
<dbReference type="InterPro" id="IPR057767">
    <property type="entry name" value="UGSC-like_dom"/>
</dbReference>
<feature type="domain" description="UGSC-like" evidence="1">
    <location>
        <begin position="9"/>
        <end position="170"/>
    </location>
</feature>
<dbReference type="Proteomes" id="UP000606900">
    <property type="component" value="Unassembled WGS sequence"/>
</dbReference>
<evidence type="ECO:0000259" key="1">
    <source>
        <dbReference type="Pfam" id="PF24696"/>
    </source>
</evidence>
<dbReference type="AlphaFoldDB" id="A0A089ZUN3"/>
<evidence type="ECO:0000313" key="4">
    <source>
        <dbReference type="EMBL" id="CEL23776.1"/>
    </source>
</evidence>
<evidence type="ECO:0000313" key="3">
    <source>
        <dbReference type="EMBL" id="CEA13810.1"/>
    </source>
</evidence>
<evidence type="ECO:0000313" key="6">
    <source>
        <dbReference type="Proteomes" id="UP000029661"/>
    </source>
</evidence>